<dbReference type="EMBL" id="CP031226">
    <property type="protein sequence ID" value="AXH60157.1"/>
    <property type="molecule type" value="Genomic_DNA"/>
</dbReference>
<gene>
    <name evidence="1" type="ORF">PLA107_033770</name>
</gene>
<evidence type="ECO:0000313" key="2">
    <source>
        <dbReference type="Proteomes" id="UP000006426"/>
    </source>
</evidence>
<geneLocation type="plasmid" evidence="2">
    <name>pmppla107</name>
</geneLocation>
<name>A0AAD0VA58_PSEAV</name>
<reference evidence="1 2" key="1">
    <citation type="journal article" date="2011" name="PLoS Pathog.">
        <title>Dynamic evolution of pathogenicity revealed by sequencing and comparative genomics of 19 Pseudomonas syringae isolates.</title>
        <authorList>
            <person name="Baltrus D.A."/>
            <person name="Nishimura M.T."/>
            <person name="Romanchuk A."/>
            <person name="Chang J.H."/>
            <person name="Mukhtar M.S."/>
            <person name="Cherkis K."/>
            <person name="Roach J."/>
            <person name="Grant S.R."/>
            <person name="Jones C.D."/>
            <person name="Dangl J.L."/>
        </authorList>
    </citation>
    <scope>NUCLEOTIDE SEQUENCE [LARGE SCALE GENOMIC DNA]</scope>
    <source>
        <strain evidence="1 2">M301315</strain>
    </source>
</reference>
<accession>A0AAD0VA58</accession>
<protein>
    <submittedName>
        <fullName evidence="1">Uncharacterized protein</fullName>
    </submittedName>
</protein>
<proteinExistence type="predicted"/>
<evidence type="ECO:0000313" key="1">
    <source>
        <dbReference type="EMBL" id="AXH60157.1"/>
    </source>
</evidence>
<sequence>MTTNKPIRLYAIELEPRDFSLTQFTLNNGFKYSGVRLFATHKLAMADIDDDVRRAMNEREALHPEDEEYKTDSEIRDDMGSVTPLLIYADGRVLDISGNDMAAYIGRSENQSATVVAQHISQLYAQESKRFKPQRQQIISKPKA</sequence>
<dbReference type="GeneID" id="39474255"/>
<dbReference type="AlphaFoldDB" id="A0AAD0VA58"/>
<dbReference type="RefSeq" id="WP_005742742.1">
    <property type="nucleotide sequence ID" value="NZ_CP031226.1"/>
</dbReference>
<organism evidence="1 2">
    <name type="scientific">Pseudomonas amygdali pv. lachrymans str. M301315</name>
    <dbReference type="NCBI Taxonomy" id="629260"/>
    <lineage>
        <taxon>Bacteria</taxon>
        <taxon>Pseudomonadati</taxon>
        <taxon>Pseudomonadota</taxon>
        <taxon>Gammaproteobacteria</taxon>
        <taxon>Pseudomonadales</taxon>
        <taxon>Pseudomonadaceae</taxon>
        <taxon>Pseudomonas</taxon>
        <taxon>Pseudomonas amygdali</taxon>
    </lineage>
</organism>
<dbReference type="Proteomes" id="UP000006426">
    <property type="component" value="Plasmid pmppla107"/>
</dbReference>
<keyword evidence="1" id="KW-0614">Plasmid</keyword>